<dbReference type="Gene3D" id="3.40.50.150">
    <property type="entry name" value="Vaccinia Virus protein VP39"/>
    <property type="match status" value="1"/>
</dbReference>
<evidence type="ECO:0000313" key="3">
    <source>
        <dbReference type="Proteomes" id="UP000391834"/>
    </source>
</evidence>
<dbReference type="SUPFAM" id="SSF53335">
    <property type="entry name" value="S-adenosyl-L-methionine-dependent methyltransferases"/>
    <property type="match status" value="1"/>
</dbReference>
<protein>
    <recommendedName>
        <fullName evidence="1">Methyltransferase domain-containing protein</fullName>
    </recommendedName>
</protein>
<accession>A0A5M4B1V4</accession>
<dbReference type="Proteomes" id="UP000391834">
    <property type="component" value="Unassembled WGS sequence"/>
</dbReference>
<dbReference type="OrthoDB" id="1143568at2"/>
<dbReference type="PANTHER" id="PTHR42912:SF83">
    <property type="entry name" value="METHYLTRANSFERASE TYPE 11 DOMAIN-CONTAINING PROTEIN"/>
    <property type="match status" value="1"/>
</dbReference>
<dbReference type="InterPro" id="IPR041698">
    <property type="entry name" value="Methyltransf_25"/>
</dbReference>
<keyword evidence="3" id="KW-1185">Reference proteome</keyword>
<dbReference type="InterPro" id="IPR050508">
    <property type="entry name" value="Methyltransf_Superfamily"/>
</dbReference>
<proteinExistence type="predicted"/>
<organism evidence="2 3">
    <name type="scientific">Prolixibacter bellariivorans</name>
    <dbReference type="NCBI Taxonomy" id="314319"/>
    <lineage>
        <taxon>Bacteria</taxon>
        <taxon>Pseudomonadati</taxon>
        <taxon>Bacteroidota</taxon>
        <taxon>Bacteroidia</taxon>
        <taxon>Marinilabiliales</taxon>
        <taxon>Prolixibacteraceae</taxon>
        <taxon>Prolixibacter</taxon>
    </lineage>
</organism>
<dbReference type="AlphaFoldDB" id="A0A5M4B1V4"/>
<dbReference type="RefSeq" id="WP_025864600.1">
    <property type="nucleotide sequence ID" value="NZ_BLAX01000001.1"/>
</dbReference>
<name>A0A5M4B1V4_9BACT</name>
<sequence>MGVLTRENDPMGAAIWDHYTAAGKHLITVKTDIAEDEELSPEYLFRDFSQMPDIEQTALKKSKGHVLDVGAGAGSHALWLQEKGLTVTAIDISPYACQTMEERGVRDVRLQDVMQLEDEQFDTILLLMNGLGIAGTPDGLNLLLKHLKTLLRPGGQILADSADLLYLFTDEEGEIWVDLNSDTYYGQVEYRLSYREVKGNPFNWLFIDRETLTDIAQENDLQVIEMIEGSQHDYLTVLKNI</sequence>
<dbReference type="Pfam" id="PF13649">
    <property type="entry name" value="Methyltransf_25"/>
    <property type="match status" value="1"/>
</dbReference>
<evidence type="ECO:0000313" key="2">
    <source>
        <dbReference type="EMBL" id="GET33911.1"/>
    </source>
</evidence>
<dbReference type="EMBL" id="BLAX01000001">
    <property type="protein sequence ID" value="GET33911.1"/>
    <property type="molecule type" value="Genomic_DNA"/>
</dbReference>
<evidence type="ECO:0000259" key="1">
    <source>
        <dbReference type="Pfam" id="PF13649"/>
    </source>
</evidence>
<reference evidence="2 3" key="1">
    <citation type="submission" date="2019-10" db="EMBL/GenBank/DDBJ databases">
        <title>Prolixibacter strains distinguished by the presence of nitrate reductase genes were adept at nitrate-dependent anaerobic corrosion of metallic iron and carbon steel.</title>
        <authorList>
            <person name="Iino T."/>
            <person name="Shono N."/>
            <person name="Ito K."/>
            <person name="Nakamura R."/>
            <person name="Sueoka K."/>
            <person name="Harayama S."/>
            <person name="Ohkuma M."/>
        </authorList>
    </citation>
    <scope>NUCLEOTIDE SEQUENCE [LARGE SCALE GENOMIC DNA]</scope>
    <source>
        <strain evidence="2 3">JCM 13498</strain>
    </source>
</reference>
<feature type="domain" description="Methyltransferase" evidence="1">
    <location>
        <begin position="66"/>
        <end position="155"/>
    </location>
</feature>
<dbReference type="PANTHER" id="PTHR42912">
    <property type="entry name" value="METHYLTRANSFERASE"/>
    <property type="match status" value="1"/>
</dbReference>
<comment type="caution">
    <text evidence="2">The sequence shown here is derived from an EMBL/GenBank/DDBJ whole genome shotgun (WGS) entry which is preliminary data.</text>
</comment>
<dbReference type="InterPro" id="IPR029063">
    <property type="entry name" value="SAM-dependent_MTases_sf"/>
</dbReference>
<gene>
    <name evidence="2" type="ORF">PbJCM13498_27740</name>
</gene>
<dbReference type="GO" id="GO:0008168">
    <property type="term" value="F:methyltransferase activity"/>
    <property type="evidence" value="ECO:0007669"/>
    <property type="project" value="TreeGrafter"/>
</dbReference>
<dbReference type="CDD" id="cd02440">
    <property type="entry name" value="AdoMet_MTases"/>
    <property type="match status" value="1"/>
</dbReference>